<dbReference type="AlphaFoldDB" id="A0A9D4H5R0"/>
<comment type="caution">
    <text evidence="1">The sequence shown here is derived from an EMBL/GenBank/DDBJ whole genome shotgun (WGS) entry which is preliminary data.</text>
</comment>
<organism evidence="1 2">
    <name type="scientific">Dreissena polymorpha</name>
    <name type="common">Zebra mussel</name>
    <name type="synonym">Mytilus polymorpha</name>
    <dbReference type="NCBI Taxonomy" id="45954"/>
    <lineage>
        <taxon>Eukaryota</taxon>
        <taxon>Metazoa</taxon>
        <taxon>Spiralia</taxon>
        <taxon>Lophotrochozoa</taxon>
        <taxon>Mollusca</taxon>
        <taxon>Bivalvia</taxon>
        <taxon>Autobranchia</taxon>
        <taxon>Heteroconchia</taxon>
        <taxon>Euheterodonta</taxon>
        <taxon>Imparidentia</taxon>
        <taxon>Neoheterodontei</taxon>
        <taxon>Myida</taxon>
        <taxon>Dreissenoidea</taxon>
        <taxon>Dreissenidae</taxon>
        <taxon>Dreissena</taxon>
    </lineage>
</organism>
<reference evidence="1" key="1">
    <citation type="journal article" date="2019" name="bioRxiv">
        <title>The Genome of the Zebra Mussel, Dreissena polymorpha: A Resource for Invasive Species Research.</title>
        <authorList>
            <person name="McCartney M.A."/>
            <person name="Auch B."/>
            <person name="Kono T."/>
            <person name="Mallez S."/>
            <person name="Zhang Y."/>
            <person name="Obille A."/>
            <person name="Becker A."/>
            <person name="Abrahante J.E."/>
            <person name="Garbe J."/>
            <person name="Badalamenti J.P."/>
            <person name="Herman A."/>
            <person name="Mangelson H."/>
            <person name="Liachko I."/>
            <person name="Sullivan S."/>
            <person name="Sone E.D."/>
            <person name="Koren S."/>
            <person name="Silverstein K.A.T."/>
            <person name="Beckman K.B."/>
            <person name="Gohl D.M."/>
        </authorList>
    </citation>
    <scope>NUCLEOTIDE SEQUENCE</scope>
    <source>
        <strain evidence="1">Duluth1</strain>
        <tissue evidence="1">Whole animal</tissue>
    </source>
</reference>
<sequence>MQYTLLWISAQTNLGMHYRPLWVRSTDEYSEHAVQTTLGMQYRLLWVCNTDFSGYAVETTLGMQYRLL</sequence>
<name>A0A9D4H5R0_DREPO</name>
<evidence type="ECO:0000313" key="2">
    <source>
        <dbReference type="Proteomes" id="UP000828390"/>
    </source>
</evidence>
<protein>
    <submittedName>
        <fullName evidence="1">Uncharacterized protein</fullName>
    </submittedName>
</protein>
<proteinExistence type="predicted"/>
<evidence type="ECO:0000313" key="1">
    <source>
        <dbReference type="EMBL" id="KAH3827474.1"/>
    </source>
</evidence>
<keyword evidence="2" id="KW-1185">Reference proteome</keyword>
<dbReference type="EMBL" id="JAIWYP010000005">
    <property type="protein sequence ID" value="KAH3827474.1"/>
    <property type="molecule type" value="Genomic_DNA"/>
</dbReference>
<gene>
    <name evidence="1" type="ORF">DPMN_129411</name>
</gene>
<dbReference type="Proteomes" id="UP000828390">
    <property type="component" value="Unassembled WGS sequence"/>
</dbReference>
<reference evidence="1" key="2">
    <citation type="submission" date="2020-11" db="EMBL/GenBank/DDBJ databases">
        <authorList>
            <person name="McCartney M.A."/>
            <person name="Auch B."/>
            <person name="Kono T."/>
            <person name="Mallez S."/>
            <person name="Becker A."/>
            <person name="Gohl D.M."/>
            <person name="Silverstein K.A.T."/>
            <person name="Koren S."/>
            <person name="Bechman K.B."/>
            <person name="Herman A."/>
            <person name="Abrahante J.E."/>
            <person name="Garbe J."/>
        </authorList>
    </citation>
    <scope>NUCLEOTIDE SEQUENCE</scope>
    <source>
        <strain evidence="1">Duluth1</strain>
        <tissue evidence="1">Whole animal</tissue>
    </source>
</reference>
<accession>A0A9D4H5R0</accession>